<dbReference type="GO" id="GO:0005992">
    <property type="term" value="P:trehalose biosynthetic process"/>
    <property type="evidence" value="ECO:0007669"/>
    <property type="project" value="TreeGrafter"/>
</dbReference>
<dbReference type="GO" id="GO:0047470">
    <property type="term" value="F:(1,4)-alpha-D-glucan 1-alpha-D-glucosylmutase activity"/>
    <property type="evidence" value="ECO:0007669"/>
    <property type="project" value="TreeGrafter"/>
</dbReference>
<accession>A0A1C9HR97</accession>
<dbReference type="InterPro" id="IPR012767">
    <property type="entry name" value="Trehalose_TreY"/>
</dbReference>
<name>A0A1C9HR97_RHILT</name>
<dbReference type="AlphaFoldDB" id="A0A1C9HR97"/>
<reference evidence="2" key="2">
    <citation type="journal article" date="2016" name="Front. Microbiol.">
        <title>The Regulatory Protein RosR Affects Rhizobium leguminosarum bv. trifolii Protein Profiles, Cell Surface Properties, and Symbiosis with Clover.</title>
        <authorList>
            <person name="Rachwal K."/>
            <person name="Boguszewska A."/>
            <person name="Kopcinska J."/>
            <person name="Karas M."/>
            <person name="Tchorzewski M."/>
            <person name="Janczarek M."/>
        </authorList>
    </citation>
    <scope>NUCLEOTIDE SEQUENCE</scope>
    <source>
        <strain evidence="2">Rt24.2</strain>
    </source>
</reference>
<dbReference type="Pfam" id="PF00128">
    <property type="entry name" value="Alpha-amylase"/>
    <property type="match status" value="1"/>
</dbReference>
<dbReference type="NCBIfam" id="TIGR02401">
    <property type="entry name" value="trehalose_TreY"/>
    <property type="match status" value="1"/>
</dbReference>
<evidence type="ECO:0000259" key="1">
    <source>
        <dbReference type="SMART" id="SM00642"/>
    </source>
</evidence>
<organism evidence="2">
    <name type="scientific">Rhizobium leguminosarum bv. trifolii</name>
    <dbReference type="NCBI Taxonomy" id="386"/>
    <lineage>
        <taxon>Bacteria</taxon>
        <taxon>Pseudomonadati</taxon>
        <taxon>Pseudomonadota</taxon>
        <taxon>Alphaproteobacteria</taxon>
        <taxon>Hyphomicrobiales</taxon>
        <taxon>Rhizobiaceae</taxon>
        <taxon>Rhizobium/Agrobacterium group</taxon>
        <taxon>Rhizobium</taxon>
    </lineage>
</organism>
<protein>
    <submittedName>
        <fullName evidence="2">Malto-oligosyltrehalose synthase</fullName>
    </submittedName>
</protein>
<dbReference type="Gene3D" id="3.30.1590.10">
    <property type="entry name" value="Maltooligosyl trehalose synthase, domain 2"/>
    <property type="match status" value="1"/>
</dbReference>
<dbReference type="SMART" id="SM00642">
    <property type="entry name" value="Aamy"/>
    <property type="match status" value="1"/>
</dbReference>
<evidence type="ECO:0000313" key="2">
    <source>
        <dbReference type="EMBL" id="AOO89122.1"/>
    </source>
</evidence>
<feature type="domain" description="Glycosyl hydrolase family 13 catalytic" evidence="1">
    <location>
        <begin position="47"/>
        <end position="496"/>
    </location>
</feature>
<dbReference type="SUPFAM" id="SSF51445">
    <property type="entry name" value="(Trans)glycosidases"/>
    <property type="match status" value="1"/>
</dbReference>
<dbReference type="PANTHER" id="PTHR10357">
    <property type="entry name" value="ALPHA-AMYLASE FAMILY MEMBER"/>
    <property type="match status" value="1"/>
</dbReference>
<proteinExistence type="predicted"/>
<dbReference type="EMBL" id="KX486758">
    <property type="protein sequence ID" value="AOO89122.1"/>
    <property type="molecule type" value="Genomic_DNA"/>
</dbReference>
<dbReference type="GO" id="GO:0030980">
    <property type="term" value="P:alpha-glucan catabolic process"/>
    <property type="evidence" value="ECO:0007669"/>
    <property type="project" value="TreeGrafter"/>
</dbReference>
<dbReference type="InterPro" id="IPR006047">
    <property type="entry name" value="GH13_cat_dom"/>
</dbReference>
<dbReference type="CDD" id="cd11336">
    <property type="entry name" value="AmyAc_MTSase"/>
    <property type="match status" value="1"/>
</dbReference>
<sequence>MLQRPLGVSKDARCCKEQKPGCNRSGGSLSNISGLMTLPTATYRIQFRNGMTFDRACDLVPYLKTLGISHLYASPIFTAVSGSTHGYDVTDANEIDPVLGGRAGFERLAESLASAGMGLILDIVPNHMAASPENGWWRDVLISGRQSAYFSHFDIDWSEPLTLPQLGQDFEGALAGGELRIALDETHGNFAFGYFETLLPLNPASYGAIADRLDDPVATRMAEAAAVTSGENFNRAMRDILFEGGDRAALQQKLNDVSADRDFMRSLHEGQHWRLTHWKTAARHLSYRRFFEVTGLVGTRVENPPVFEDMHRLVIELVRHGKVQGLRIDHVDGLAEPKAYLDRLREAVGPDTYIVVEKILGASEVLPESWPVAGTTGYEFIAALSELFIDAGGLRILDDAYRRIAADAGDLEAGRRIAKRLMVERNFAGETNRLVSIAAGIFPEAKRDEIATALSELLITFPVYRTYGDGGPLSWQDSAVLAATASQAMALLDDQRALDQVLKLLEGKVEGDAAHEFRIRFQQLSGPVMAKATEDTLFYRYNRLLAANEVGGEPGKAPGGPEEFHRRMAERARLQPHGLSTSATHDTKRGEDARARLYALSEGADVFAQAVERWRDMNRPWLKDLPDGAAPEPNVEWMLYQALAGIWPEDFDRGQTEELRERFTDYAVKAVREAKLRSDWTEQDAAYEETATTYAAALVSPDNGVFLEDFERVLQPFIAAGYLNSLSQTLLKLTAPGIPDIYQGAESFDFSLVDPDNRRPVDHERLKAWLDEAGPIAKLQATALKQRIVGIGLQLRQRHADLFSRGDYLPLKVTGARRDHILAYARVHKDDFAIIAAPRLMFGWLDPGVLFAGPEFWEDTAIAVPSPLHGLKADLLTGKTIEPGGSISVAALLGSQPVGLITPI</sequence>
<dbReference type="InterPro" id="IPR017853">
    <property type="entry name" value="GH"/>
</dbReference>
<reference evidence="2" key="1">
    <citation type="journal article" date="2015" name="BMC Genomics">
        <title>Transcriptome profiling of a Rhizobium leguminosarum bv. trifolii rosR mutant reveals the role of the transcriptional regulator RosR in motility, synthesis of cell-surface components, and other cellular processes.</title>
        <authorList>
            <person name="Rachwal K."/>
            <person name="Matczynska E."/>
            <person name="Janczarek M."/>
        </authorList>
    </citation>
    <scope>NUCLEOTIDE SEQUENCE</scope>
    <source>
        <strain evidence="2">Rt24.2</strain>
    </source>
</reference>
<dbReference type="Gene3D" id="3.20.20.80">
    <property type="entry name" value="Glycosidases"/>
    <property type="match status" value="3"/>
</dbReference>
<dbReference type="PANTHER" id="PTHR10357:SF216">
    <property type="entry name" value="MALTOOLIGOSYL TREHALOSE SYNTHASE-RELATED"/>
    <property type="match status" value="1"/>
</dbReference>